<keyword evidence="1" id="KW-0732">Signal</keyword>
<evidence type="ECO:0000313" key="2">
    <source>
        <dbReference type="EMBL" id="HIZ33466.1"/>
    </source>
</evidence>
<organism evidence="2 3">
    <name type="scientific">Candidatus Bacteroides merdigallinarum</name>
    <dbReference type="NCBI Taxonomy" id="2838473"/>
    <lineage>
        <taxon>Bacteria</taxon>
        <taxon>Pseudomonadati</taxon>
        <taxon>Bacteroidota</taxon>
        <taxon>Bacteroidia</taxon>
        <taxon>Bacteroidales</taxon>
        <taxon>Bacteroidaceae</taxon>
        <taxon>Bacteroides</taxon>
    </lineage>
</organism>
<sequence length="381" mass="44641">MPNKFLIIFFSLLIPLTLQSQTVKHITLTARDAYTGHIALSEDSKDLDLIVKFIFNEQENRLSVTLLSYRSLFVFQEDVRYGQAVKKRKLRPDRLPYVVPTDPSIRIKASRDFRQQLPRPRRKFIFKRWFGCDGLQPIPQEYQLVNDYIEQDFDILHGRNEIIVSLHHLLVMDSEQTKNGQARYQWTFFKNLDLEYHITLQRDPCLGAETALQQASRDTESIRTAYKNLRNSYPHETANTEEQFNQFTELKQMLTKQFPRKAIESDCPDVQQQLETYNTYVDSIAAMQCQLVQQVKTATGIDPDLLLTRARMIDNMVSRWIGSTDPIERRDLNLMCHNIINEMNAQIEVCGFANEEQKKAGRVFFKARQYYQTTINANKQP</sequence>
<proteinExistence type="predicted"/>
<evidence type="ECO:0008006" key="4">
    <source>
        <dbReference type="Google" id="ProtNLM"/>
    </source>
</evidence>
<dbReference type="EMBL" id="DXBX01000062">
    <property type="protein sequence ID" value="HIZ33466.1"/>
    <property type="molecule type" value="Genomic_DNA"/>
</dbReference>
<dbReference type="Proteomes" id="UP000824028">
    <property type="component" value="Unassembled WGS sequence"/>
</dbReference>
<feature type="signal peptide" evidence="1">
    <location>
        <begin position="1"/>
        <end position="20"/>
    </location>
</feature>
<gene>
    <name evidence="2" type="ORF">H9814_08020</name>
</gene>
<dbReference type="AlphaFoldDB" id="A0A9D2E9Z4"/>
<protein>
    <recommendedName>
        <fullName evidence="4">DUF3868 domain-containing protein</fullName>
    </recommendedName>
</protein>
<evidence type="ECO:0000313" key="3">
    <source>
        <dbReference type="Proteomes" id="UP000824028"/>
    </source>
</evidence>
<evidence type="ECO:0000256" key="1">
    <source>
        <dbReference type="SAM" id="SignalP"/>
    </source>
</evidence>
<accession>A0A9D2E9Z4</accession>
<comment type="caution">
    <text evidence="2">The sequence shown here is derived from an EMBL/GenBank/DDBJ whole genome shotgun (WGS) entry which is preliminary data.</text>
</comment>
<reference evidence="2" key="1">
    <citation type="journal article" date="2021" name="PeerJ">
        <title>Extensive microbial diversity within the chicken gut microbiome revealed by metagenomics and culture.</title>
        <authorList>
            <person name="Gilroy R."/>
            <person name="Ravi A."/>
            <person name="Getino M."/>
            <person name="Pursley I."/>
            <person name="Horton D.L."/>
            <person name="Alikhan N.F."/>
            <person name="Baker D."/>
            <person name="Gharbi K."/>
            <person name="Hall N."/>
            <person name="Watson M."/>
            <person name="Adriaenssens E.M."/>
            <person name="Foster-Nyarko E."/>
            <person name="Jarju S."/>
            <person name="Secka A."/>
            <person name="Antonio M."/>
            <person name="Oren A."/>
            <person name="Chaudhuri R.R."/>
            <person name="La Ragione R."/>
            <person name="Hildebrand F."/>
            <person name="Pallen M.J."/>
        </authorList>
    </citation>
    <scope>NUCLEOTIDE SEQUENCE</scope>
    <source>
        <strain evidence="2">ChiHjej9B8-1298</strain>
    </source>
</reference>
<feature type="chain" id="PRO_5038381780" description="DUF3868 domain-containing protein" evidence="1">
    <location>
        <begin position="21"/>
        <end position="381"/>
    </location>
</feature>
<reference evidence="2" key="2">
    <citation type="submission" date="2021-04" db="EMBL/GenBank/DDBJ databases">
        <authorList>
            <person name="Gilroy R."/>
        </authorList>
    </citation>
    <scope>NUCLEOTIDE SEQUENCE</scope>
    <source>
        <strain evidence="2">ChiHjej9B8-1298</strain>
    </source>
</reference>
<name>A0A9D2E9Z4_9BACE</name>